<comment type="caution">
    <text evidence="1">The sequence shown here is derived from an EMBL/GenBank/DDBJ whole genome shotgun (WGS) entry which is preliminary data.</text>
</comment>
<dbReference type="AlphaFoldDB" id="A0A831RPR7"/>
<proteinExistence type="predicted"/>
<gene>
    <name evidence="1" type="ORF">ENI96_09940</name>
</gene>
<name>A0A831RPR7_9GAMM</name>
<reference evidence="1" key="1">
    <citation type="journal article" date="2020" name="mSystems">
        <title>Genome- and Community-Level Interaction Insights into Carbon Utilization and Element Cycling Functions of Hydrothermarchaeota in Hydrothermal Sediment.</title>
        <authorList>
            <person name="Zhou Z."/>
            <person name="Liu Y."/>
            <person name="Xu W."/>
            <person name="Pan J."/>
            <person name="Luo Z.H."/>
            <person name="Li M."/>
        </authorList>
    </citation>
    <scope>NUCLEOTIDE SEQUENCE [LARGE SCALE GENOMIC DNA]</scope>
    <source>
        <strain evidence="1">HyVt-443</strain>
    </source>
</reference>
<dbReference type="EMBL" id="DRKP01000113">
    <property type="protein sequence ID" value="HEB96734.1"/>
    <property type="molecule type" value="Genomic_DNA"/>
</dbReference>
<accession>A0A831RPR7</accession>
<dbReference type="Proteomes" id="UP000886251">
    <property type="component" value="Unassembled WGS sequence"/>
</dbReference>
<protein>
    <submittedName>
        <fullName evidence="1">Uncharacterized protein</fullName>
    </submittedName>
</protein>
<organism evidence="1">
    <name type="scientific">Sedimenticola thiotaurini</name>
    <dbReference type="NCBI Taxonomy" id="1543721"/>
    <lineage>
        <taxon>Bacteria</taxon>
        <taxon>Pseudomonadati</taxon>
        <taxon>Pseudomonadota</taxon>
        <taxon>Gammaproteobacteria</taxon>
        <taxon>Chromatiales</taxon>
        <taxon>Sedimenticolaceae</taxon>
        <taxon>Sedimenticola</taxon>
    </lineage>
</organism>
<sequence length="61" mass="7234">MKKLEPHHRWLATAWLHQGSDWFDIRIFAPNADLAESEARRDAKTNWPGYELHSLVVERVH</sequence>
<evidence type="ECO:0000313" key="1">
    <source>
        <dbReference type="EMBL" id="HEB96734.1"/>
    </source>
</evidence>